<evidence type="ECO:0000313" key="6">
    <source>
        <dbReference type="Proteomes" id="UP000774326"/>
    </source>
</evidence>
<evidence type="ECO:0000259" key="4">
    <source>
        <dbReference type="Pfam" id="PF00724"/>
    </source>
</evidence>
<dbReference type="InterPro" id="IPR001155">
    <property type="entry name" value="OxRdtase_FMN_N"/>
</dbReference>
<comment type="caution">
    <text evidence="5">The sequence shown here is derived from an EMBL/GenBank/DDBJ whole genome shotgun (WGS) entry which is preliminary data.</text>
</comment>
<dbReference type="GO" id="GO:0003959">
    <property type="term" value="F:NADPH dehydrogenase activity"/>
    <property type="evidence" value="ECO:0007669"/>
    <property type="project" value="TreeGrafter"/>
</dbReference>
<gene>
    <name evidence="5" type="ORF">WICPIJ_003305</name>
</gene>
<dbReference type="SUPFAM" id="SSF51395">
    <property type="entry name" value="FMN-linked oxidoreductases"/>
    <property type="match status" value="1"/>
</dbReference>
<proteinExistence type="inferred from homology"/>
<evidence type="ECO:0000313" key="5">
    <source>
        <dbReference type="EMBL" id="KAH3685705.1"/>
    </source>
</evidence>
<sequence length="370" mass="42390">MPSPSSAVSVNFSQTNLFRPLKINSQITLSHRVALAPLTRMRVSDTTKADINLPLVQEHYRQRSQRPGTLIISEALPVSKDHTLGLPAGFAMPIFLDENINDWGKVLSTVHSNKSFMFLQLWWGITGSAGAQHKFINEVSEDKLDQVLQRFVTATEKALEINADGVEIHFANGYTLTNFLNPGVNQRKDQYGGSIENQSRFLLRVLDTLGDKFGYDKIGVRISPFHRDANERLDSDILASYSFFVSQLEKRRFQGKELAYIHAVEPRQSLQDDRFDGVDTLELHENIEFIPAIWNGNIIRAGNYIKESVKASRVLEHPRTILAFGRYFISNPDLPDKLEHGWELNEYQRQYFYTREELGYNDYPRHEETA</sequence>
<dbReference type="InterPro" id="IPR045247">
    <property type="entry name" value="Oye-like"/>
</dbReference>
<reference evidence="5" key="2">
    <citation type="submission" date="2021-01" db="EMBL/GenBank/DDBJ databases">
        <authorList>
            <person name="Schikora-Tamarit M.A."/>
        </authorList>
    </citation>
    <scope>NUCLEOTIDE SEQUENCE</scope>
    <source>
        <strain evidence="5">CBS2887</strain>
    </source>
</reference>
<evidence type="ECO:0000256" key="1">
    <source>
        <dbReference type="ARBA" id="ARBA00001917"/>
    </source>
</evidence>
<dbReference type="PANTHER" id="PTHR22893">
    <property type="entry name" value="NADH OXIDOREDUCTASE-RELATED"/>
    <property type="match status" value="1"/>
</dbReference>
<evidence type="ECO:0000256" key="2">
    <source>
        <dbReference type="ARBA" id="ARBA00005979"/>
    </source>
</evidence>
<comment type="cofactor">
    <cofactor evidence="1">
        <name>FMN</name>
        <dbReference type="ChEBI" id="CHEBI:58210"/>
    </cofactor>
</comment>
<keyword evidence="6" id="KW-1185">Reference proteome</keyword>
<accession>A0A9P8QA16</accession>
<dbReference type="EMBL" id="JAEUBG010001830">
    <property type="protein sequence ID" value="KAH3685705.1"/>
    <property type="molecule type" value="Genomic_DNA"/>
</dbReference>
<dbReference type="PANTHER" id="PTHR22893:SF91">
    <property type="entry name" value="NADPH DEHYDROGENASE 2-RELATED"/>
    <property type="match status" value="1"/>
</dbReference>
<dbReference type="AlphaFoldDB" id="A0A9P8QA16"/>
<keyword evidence="3" id="KW-0288">FMN</keyword>
<name>A0A9P8QA16_WICPI</name>
<keyword evidence="3" id="KW-0285">Flavoprotein</keyword>
<dbReference type="Pfam" id="PF00724">
    <property type="entry name" value="Oxidored_FMN"/>
    <property type="match status" value="2"/>
</dbReference>
<dbReference type="Gene3D" id="3.20.20.70">
    <property type="entry name" value="Aldolase class I"/>
    <property type="match status" value="1"/>
</dbReference>
<organism evidence="5 6">
    <name type="scientific">Wickerhamomyces pijperi</name>
    <name type="common">Yeast</name>
    <name type="synonym">Pichia pijperi</name>
    <dbReference type="NCBI Taxonomy" id="599730"/>
    <lineage>
        <taxon>Eukaryota</taxon>
        <taxon>Fungi</taxon>
        <taxon>Dikarya</taxon>
        <taxon>Ascomycota</taxon>
        <taxon>Saccharomycotina</taxon>
        <taxon>Saccharomycetes</taxon>
        <taxon>Phaffomycetales</taxon>
        <taxon>Wickerhamomycetaceae</taxon>
        <taxon>Wickerhamomyces</taxon>
    </lineage>
</organism>
<feature type="domain" description="NADH:flavin oxidoreductase/NADH oxidase N-terminal" evidence="4">
    <location>
        <begin position="134"/>
        <end position="345"/>
    </location>
</feature>
<evidence type="ECO:0000256" key="3">
    <source>
        <dbReference type="ARBA" id="ARBA00022643"/>
    </source>
</evidence>
<feature type="domain" description="NADH:flavin oxidoreductase/NADH oxidase N-terminal" evidence="4">
    <location>
        <begin position="16"/>
        <end position="124"/>
    </location>
</feature>
<comment type="similarity">
    <text evidence="2">Belongs to the NADH:flavin oxidoreductase/NADH oxidase family.</text>
</comment>
<dbReference type="GO" id="GO:0010181">
    <property type="term" value="F:FMN binding"/>
    <property type="evidence" value="ECO:0007669"/>
    <property type="project" value="InterPro"/>
</dbReference>
<dbReference type="OrthoDB" id="276546at2759"/>
<dbReference type="InterPro" id="IPR013785">
    <property type="entry name" value="Aldolase_TIM"/>
</dbReference>
<reference evidence="5" key="1">
    <citation type="journal article" date="2021" name="Open Biol.">
        <title>Shared evolutionary footprints suggest mitochondrial oxidative damage underlies multiple complex I losses in fungi.</title>
        <authorList>
            <person name="Schikora-Tamarit M.A."/>
            <person name="Marcet-Houben M."/>
            <person name="Nosek J."/>
            <person name="Gabaldon T."/>
        </authorList>
    </citation>
    <scope>NUCLEOTIDE SEQUENCE</scope>
    <source>
        <strain evidence="5">CBS2887</strain>
    </source>
</reference>
<protein>
    <recommendedName>
        <fullName evidence="4">NADH:flavin oxidoreductase/NADH oxidase N-terminal domain-containing protein</fullName>
    </recommendedName>
</protein>
<dbReference type="Proteomes" id="UP000774326">
    <property type="component" value="Unassembled WGS sequence"/>
</dbReference>